<evidence type="ECO:0000256" key="1">
    <source>
        <dbReference type="SAM" id="Phobius"/>
    </source>
</evidence>
<dbReference type="RefSeq" id="WP_130839589.1">
    <property type="nucleotide sequence ID" value="NZ_SIJL01000001.1"/>
</dbReference>
<keyword evidence="1" id="KW-0472">Membrane</keyword>
<keyword evidence="1" id="KW-1133">Transmembrane helix</keyword>
<protein>
    <submittedName>
        <fullName evidence="2">Uncharacterized protein</fullName>
    </submittedName>
</protein>
<dbReference type="Proteomes" id="UP000292858">
    <property type="component" value="Unassembled WGS sequence"/>
</dbReference>
<dbReference type="EMBL" id="SIJL01000001">
    <property type="protein sequence ID" value="TBH21759.1"/>
    <property type="molecule type" value="Genomic_DNA"/>
</dbReference>
<reference evidence="2 3" key="1">
    <citation type="submission" date="2019-02" db="EMBL/GenBank/DDBJ databases">
        <title>Thermus sp. a novel from hot spring.</title>
        <authorList>
            <person name="Zhao Z."/>
        </authorList>
    </citation>
    <scope>NUCLEOTIDE SEQUENCE [LARGE SCALE GENOMIC DNA]</scope>
    <source>
        <strain evidence="2 3">CFH 72773T</strain>
    </source>
</reference>
<organism evidence="2 3">
    <name type="scientific">Thermus thermamylovorans</name>
    <dbReference type="NCBI Taxonomy" id="2509362"/>
    <lineage>
        <taxon>Bacteria</taxon>
        <taxon>Thermotogati</taxon>
        <taxon>Deinococcota</taxon>
        <taxon>Deinococci</taxon>
        <taxon>Thermales</taxon>
        <taxon>Thermaceae</taxon>
        <taxon>Thermus</taxon>
    </lineage>
</organism>
<keyword evidence="3" id="KW-1185">Reference proteome</keyword>
<evidence type="ECO:0000313" key="2">
    <source>
        <dbReference type="EMBL" id="TBH21759.1"/>
    </source>
</evidence>
<keyword evidence="1" id="KW-0812">Transmembrane</keyword>
<gene>
    <name evidence="2" type="ORF">ETP66_00520</name>
</gene>
<accession>A0A4Q9B7G8</accession>
<feature type="transmembrane region" description="Helical" evidence="1">
    <location>
        <begin position="35"/>
        <end position="57"/>
    </location>
</feature>
<proteinExistence type="predicted"/>
<comment type="caution">
    <text evidence="2">The sequence shown here is derived from an EMBL/GenBank/DDBJ whole genome shotgun (WGS) entry which is preliminary data.</text>
</comment>
<dbReference type="AlphaFoldDB" id="A0A4Q9B7G8"/>
<sequence length="150" mass="15618">MPWKPSWGFGKEALFRALAALLDPKAPWGLRRQGLCLYAAFLLGLQGGVLLPLALLLPQASHPLLWALALAGAGGLFLRAQMALREESPLAPVVAVGLGVGLFFFLGVMGLLLRPWGLGLLPVGAMGFLHLLRRSEGALKGPGGGPGPGP</sequence>
<name>A0A4Q9B7G8_9DEIN</name>
<evidence type="ECO:0000313" key="3">
    <source>
        <dbReference type="Proteomes" id="UP000292858"/>
    </source>
</evidence>
<feature type="transmembrane region" description="Helical" evidence="1">
    <location>
        <begin position="63"/>
        <end position="78"/>
    </location>
</feature>
<feature type="transmembrane region" description="Helical" evidence="1">
    <location>
        <begin position="90"/>
        <end position="109"/>
    </location>
</feature>